<dbReference type="AlphaFoldDB" id="A0A0C9UBB7"/>
<evidence type="ECO:0000256" key="1">
    <source>
        <dbReference type="ARBA" id="ARBA00022664"/>
    </source>
</evidence>
<keyword evidence="6" id="KW-1185">Reference proteome</keyword>
<dbReference type="HOGENOM" id="CLU_037286_0_0_1"/>
<dbReference type="EMBL" id="KN837927">
    <property type="protein sequence ID" value="KIJ22821.1"/>
    <property type="molecule type" value="Genomic_DNA"/>
</dbReference>
<dbReference type="GO" id="GO:0003676">
    <property type="term" value="F:nucleic acid binding"/>
    <property type="evidence" value="ECO:0007669"/>
    <property type="project" value="InterPro"/>
</dbReference>
<dbReference type="Proteomes" id="UP000054279">
    <property type="component" value="Unassembled WGS sequence"/>
</dbReference>
<dbReference type="SUPFAM" id="SSF57756">
    <property type="entry name" value="Retrovirus zinc finger-like domains"/>
    <property type="match status" value="1"/>
</dbReference>
<evidence type="ECO:0000313" key="6">
    <source>
        <dbReference type="Proteomes" id="UP000054279"/>
    </source>
</evidence>
<evidence type="ECO:0000313" key="5">
    <source>
        <dbReference type="EMBL" id="KIJ22821.1"/>
    </source>
</evidence>
<keyword evidence="1" id="KW-0507">mRNA processing</keyword>
<organism evidence="5 6">
    <name type="scientific">Sphaerobolus stellatus (strain SS14)</name>
    <dbReference type="NCBI Taxonomy" id="990650"/>
    <lineage>
        <taxon>Eukaryota</taxon>
        <taxon>Fungi</taxon>
        <taxon>Dikarya</taxon>
        <taxon>Basidiomycota</taxon>
        <taxon>Agaricomycotina</taxon>
        <taxon>Agaricomycetes</taxon>
        <taxon>Phallomycetidae</taxon>
        <taxon>Geastrales</taxon>
        <taxon>Sphaerobolaceae</taxon>
        <taxon>Sphaerobolus</taxon>
    </lineage>
</organism>
<evidence type="ECO:0000256" key="2">
    <source>
        <dbReference type="PROSITE-ProRule" id="PRU00047"/>
    </source>
</evidence>
<keyword evidence="2" id="KW-0479">Metal-binding</keyword>
<dbReference type="Gene3D" id="4.10.60.10">
    <property type="entry name" value="Zinc finger, CCHC-type"/>
    <property type="match status" value="1"/>
</dbReference>
<reference evidence="5 6" key="1">
    <citation type="submission" date="2014-06" db="EMBL/GenBank/DDBJ databases">
        <title>Evolutionary Origins and Diversification of the Mycorrhizal Mutualists.</title>
        <authorList>
            <consortium name="DOE Joint Genome Institute"/>
            <consortium name="Mycorrhizal Genomics Consortium"/>
            <person name="Kohler A."/>
            <person name="Kuo A."/>
            <person name="Nagy L.G."/>
            <person name="Floudas D."/>
            <person name="Copeland A."/>
            <person name="Barry K.W."/>
            <person name="Cichocki N."/>
            <person name="Veneault-Fourrey C."/>
            <person name="LaButti K."/>
            <person name="Lindquist E.A."/>
            <person name="Lipzen A."/>
            <person name="Lundell T."/>
            <person name="Morin E."/>
            <person name="Murat C."/>
            <person name="Riley R."/>
            <person name="Ohm R."/>
            <person name="Sun H."/>
            <person name="Tunlid A."/>
            <person name="Henrissat B."/>
            <person name="Grigoriev I.V."/>
            <person name="Hibbett D.S."/>
            <person name="Martin F."/>
        </authorList>
    </citation>
    <scope>NUCLEOTIDE SEQUENCE [LARGE SCALE GENOMIC DNA]</scope>
    <source>
        <strain evidence="5 6">SS14</strain>
    </source>
</reference>
<feature type="region of interest" description="Disordered" evidence="3">
    <location>
        <begin position="172"/>
        <end position="232"/>
    </location>
</feature>
<gene>
    <name evidence="5" type="ORF">M422DRAFT_276700</name>
</gene>
<feature type="compositionally biased region" description="Pro residues" evidence="3">
    <location>
        <begin position="194"/>
        <end position="209"/>
    </location>
</feature>
<keyword evidence="2" id="KW-0862">Zinc</keyword>
<dbReference type="GO" id="GO:0006397">
    <property type="term" value="P:mRNA processing"/>
    <property type="evidence" value="ECO:0007669"/>
    <property type="project" value="UniProtKB-KW"/>
</dbReference>
<dbReference type="PROSITE" id="PS50158">
    <property type="entry name" value="ZF_CCHC"/>
    <property type="match status" value="1"/>
</dbReference>
<evidence type="ECO:0000259" key="4">
    <source>
        <dbReference type="PROSITE" id="PS50158"/>
    </source>
</evidence>
<dbReference type="Pfam" id="PF00098">
    <property type="entry name" value="zf-CCHC"/>
    <property type="match status" value="1"/>
</dbReference>
<evidence type="ECO:0000256" key="3">
    <source>
        <dbReference type="SAM" id="MobiDB-lite"/>
    </source>
</evidence>
<dbReference type="InterPro" id="IPR036875">
    <property type="entry name" value="Znf_CCHC_sf"/>
</dbReference>
<name>A0A0C9UBB7_SPHS4</name>
<dbReference type="SMART" id="SM00343">
    <property type="entry name" value="ZnF_C2HC"/>
    <property type="match status" value="1"/>
</dbReference>
<sequence length="399" mass="45066">MAPTPNVSLFKGTHKAGENPQQWLQTFDSQTYLAKFDDAAKVEFFGMLMVIGETAGDWRLFEKKWPRLKKTGQEKKLKQWQLKQMRRREEEIGAWVEYRGRKVPAHQAFAAKVLEMAMEVGDEAGLLIDDVRENLPESISDLTIKDEYNTWQEFHDGLVNLRPATIDKIRERTSQSHQTAAWTPTYYGRNVATPPTPRPQQATPAPPITPRHQATRPPATSSTVHSHFGTPRSPQVTLIMPMTARQNQNVAGRPTFTPINPFYQPQTPGTPTPSYGLQRVYNILRPFPASPQGCAAYERAVAEWHLKYAGSRATFTNPFPLRLGGASLDRRECFQCGKEGHISTSCTEQEANKPPIEERNWRADASAIRMGEHAANRNMQQITSVEEAVEQGNEEELSL</sequence>
<protein>
    <recommendedName>
        <fullName evidence="4">CCHC-type domain-containing protein</fullName>
    </recommendedName>
</protein>
<feature type="domain" description="CCHC-type" evidence="4">
    <location>
        <begin position="333"/>
        <end position="348"/>
    </location>
</feature>
<keyword evidence="2" id="KW-0863">Zinc-finger</keyword>
<dbReference type="InterPro" id="IPR001878">
    <property type="entry name" value="Znf_CCHC"/>
</dbReference>
<accession>A0A0C9UBB7</accession>
<dbReference type="OrthoDB" id="3260975at2759"/>
<dbReference type="GO" id="GO:0008270">
    <property type="term" value="F:zinc ion binding"/>
    <property type="evidence" value="ECO:0007669"/>
    <property type="project" value="UniProtKB-KW"/>
</dbReference>
<proteinExistence type="predicted"/>